<accession>A0A1M4ZSV8</accession>
<reference evidence="1 2" key="1">
    <citation type="submission" date="2016-11" db="EMBL/GenBank/DDBJ databases">
        <authorList>
            <person name="Jaros S."/>
            <person name="Januszkiewicz K."/>
            <person name="Wedrychowicz H."/>
        </authorList>
    </citation>
    <scope>NUCLEOTIDE SEQUENCE [LARGE SCALE GENOMIC DNA]</scope>
    <source>
        <strain evidence="1 2">DSM 44666</strain>
    </source>
</reference>
<protein>
    <submittedName>
        <fullName evidence="1">Uncharacterized protein</fullName>
    </submittedName>
</protein>
<gene>
    <name evidence="1" type="ORF">SAMN05444392_11087</name>
</gene>
<proteinExistence type="predicted"/>
<dbReference type="Proteomes" id="UP000184476">
    <property type="component" value="Unassembled WGS sequence"/>
</dbReference>
<dbReference type="EMBL" id="FQVL01000010">
    <property type="protein sequence ID" value="SHF20887.1"/>
    <property type="molecule type" value="Genomic_DNA"/>
</dbReference>
<evidence type="ECO:0000313" key="2">
    <source>
        <dbReference type="Proteomes" id="UP000184476"/>
    </source>
</evidence>
<name>A0A1M4ZSV8_9BACL</name>
<keyword evidence="2" id="KW-1185">Reference proteome</keyword>
<dbReference type="AlphaFoldDB" id="A0A1M4ZSV8"/>
<organism evidence="1 2">
    <name type="scientific">Seinonella peptonophila</name>
    <dbReference type="NCBI Taxonomy" id="112248"/>
    <lineage>
        <taxon>Bacteria</taxon>
        <taxon>Bacillati</taxon>
        <taxon>Bacillota</taxon>
        <taxon>Bacilli</taxon>
        <taxon>Bacillales</taxon>
        <taxon>Thermoactinomycetaceae</taxon>
        <taxon>Seinonella</taxon>
    </lineage>
</organism>
<sequence>MEYLREYLMMPMPPMRPLTEILKTIVLMTSGMLLGSFTPMIEATYPTSPPKRHPNRVQVMVTIETRMTRLCIVHSFWKSGTTESACGHCLVKLSIAKNQLTTLSTFFSLHNINNIILSTYNNKIKEKSE</sequence>
<evidence type="ECO:0000313" key="1">
    <source>
        <dbReference type="EMBL" id="SHF20887.1"/>
    </source>
</evidence>